<evidence type="ECO:0000256" key="1">
    <source>
        <dbReference type="SAM" id="MobiDB-lite"/>
    </source>
</evidence>
<gene>
    <name evidence="3" type="ORF">SAMN04488546_3550</name>
</gene>
<dbReference type="InterPro" id="IPR025295">
    <property type="entry name" value="eCIS_core_dom"/>
</dbReference>
<protein>
    <recommendedName>
        <fullName evidence="2">eCIS core domain-containing protein</fullName>
    </recommendedName>
</protein>
<dbReference type="Pfam" id="PF13699">
    <property type="entry name" value="eCIS_core"/>
    <property type="match status" value="1"/>
</dbReference>
<organism evidence="3 4">
    <name type="scientific">Geodermatophilus poikilotrophus</name>
    <dbReference type="NCBI Taxonomy" id="1333667"/>
    <lineage>
        <taxon>Bacteria</taxon>
        <taxon>Bacillati</taxon>
        <taxon>Actinomycetota</taxon>
        <taxon>Actinomycetes</taxon>
        <taxon>Geodermatophilales</taxon>
        <taxon>Geodermatophilaceae</taxon>
        <taxon>Geodermatophilus</taxon>
    </lineage>
</organism>
<keyword evidence="4" id="KW-1185">Reference proteome</keyword>
<proteinExistence type="predicted"/>
<evidence type="ECO:0000313" key="3">
    <source>
        <dbReference type="EMBL" id="SET75112.1"/>
    </source>
</evidence>
<dbReference type="Proteomes" id="UP000198507">
    <property type="component" value="Unassembled WGS sequence"/>
</dbReference>
<evidence type="ECO:0000259" key="2">
    <source>
        <dbReference type="Pfam" id="PF13699"/>
    </source>
</evidence>
<evidence type="ECO:0000313" key="4">
    <source>
        <dbReference type="Proteomes" id="UP000198507"/>
    </source>
</evidence>
<accession>A0A1I0GVE7</accession>
<name>A0A1I0GVE7_9ACTN</name>
<reference evidence="4" key="1">
    <citation type="submission" date="2016-10" db="EMBL/GenBank/DDBJ databases">
        <authorList>
            <person name="Varghese N."/>
            <person name="Submissions S."/>
        </authorList>
    </citation>
    <scope>NUCLEOTIDE SEQUENCE [LARGE SCALE GENOMIC DNA]</scope>
    <source>
        <strain evidence="4">DSM 44209</strain>
    </source>
</reference>
<dbReference type="AlphaFoldDB" id="A0A1I0GVE7"/>
<sequence>MGSGHPLPRGEREELEARFGQDLSAVRVHTDSAAATLAERLHARALTVGTDIAFAAGEYRPGTADGRMLLAHELTHVLQQTIGLEQAPPAAAVVQRACPPTACPPVAVPVTALNPVWKQAEICVQETYEATHPASRRGVSLGFNLDWVYLRGGSPAEQDALRCLRGNFTAKSGMYQGEPDIWDFRNATMYEITTASGASFRIGKLAAEIALANKLTGPAECGGLMFAPGTWIPPGPCYAIGGDLYISVVNTAGVLVYAVMRDATKEAALAAMLAALGVIAKGTGTVAKGAGKKVPVYAAASLVAAVVLLGSGRATAQLGPGTEEPLVQLFQAVAASGTPVPPEVQQMIESDPALKARIEEAMRKGGDPSAAQEELNRELLAVIAANKDQFSTADLELLLAVTGTAQGRLPRGQQTVDTVRRILADQRHGAGRGTDGGGRAAVPGAPKSAPTDGVPAEGRPADRAASPEIRAEIAKANAPVRRLWEAIVGAGSGPGVTAGDARRFVSEVPSDLSNEQVDAVIAALGPVAGTSFDRVLAQLKRAIEDLRTRSGAAGGAAGVDDVPSRGATTATDDSRLVKELAAAAAAIDPATYARGDYDLTWRNEKDGVIEATIRGRTGRGQLYAGTVRARIDDRAPDGRTLMITFLTSSPFVDPRGQIVLAANALKGTRETVQRRP</sequence>
<feature type="domain" description="eCIS core" evidence="2">
    <location>
        <begin position="6"/>
        <end position="81"/>
    </location>
</feature>
<dbReference type="EMBL" id="FOIE01000007">
    <property type="protein sequence ID" value="SET75112.1"/>
    <property type="molecule type" value="Genomic_DNA"/>
</dbReference>
<feature type="region of interest" description="Disordered" evidence="1">
    <location>
        <begin position="426"/>
        <end position="466"/>
    </location>
</feature>